<dbReference type="Pfam" id="PF01490">
    <property type="entry name" value="Aa_trans"/>
    <property type="match status" value="1"/>
</dbReference>
<dbReference type="VEuPathDB" id="TriTrypDB:TcCLB.504223.20"/>
<dbReference type="VEuPathDB" id="TriTrypDB:TCDM_05549"/>
<dbReference type="PANTHER" id="PTHR22950">
    <property type="entry name" value="AMINO ACID TRANSPORTER"/>
    <property type="match status" value="1"/>
</dbReference>
<dbReference type="VEuPathDB" id="TriTrypDB:TcCLB.508557.20"/>
<keyword evidence="4 5" id="KW-0472">Membrane</keyword>
<dbReference type="VEuPathDB" id="TriTrypDB:C4B63_44g231"/>
<name>A0A2V2WGI0_TRYCR</name>
<evidence type="ECO:0000313" key="7">
    <source>
        <dbReference type="EMBL" id="PWV07726.1"/>
    </source>
</evidence>
<evidence type="ECO:0000259" key="6">
    <source>
        <dbReference type="Pfam" id="PF01490"/>
    </source>
</evidence>
<evidence type="ECO:0000256" key="1">
    <source>
        <dbReference type="ARBA" id="ARBA00004141"/>
    </source>
</evidence>
<comment type="caution">
    <text evidence="7">The sequence shown here is derived from an EMBL/GenBank/DDBJ whole genome shotgun (WGS) entry which is preliminary data.</text>
</comment>
<gene>
    <name evidence="7" type="ORF">C3747_98g143</name>
</gene>
<dbReference type="VEuPathDB" id="TriTrypDB:TcYC6_0107470"/>
<feature type="transmembrane region" description="Helical" evidence="5">
    <location>
        <begin position="318"/>
        <end position="341"/>
    </location>
</feature>
<dbReference type="VEuPathDB" id="TriTrypDB:TcCL_NonESM05015"/>
<dbReference type="VEuPathDB" id="TriTrypDB:C3747_98g143"/>
<evidence type="ECO:0000256" key="2">
    <source>
        <dbReference type="ARBA" id="ARBA00022692"/>
    </source>
</evidence>
<organism evidence="7 8">
    <name type="scientific">Trypanosoma cruzi</name>
    <dbReference type="NCBI Taxonomy" id="5693"/>
    <lineage>
        <taxon>Eukaryota</taxon>
        <taxon>Discoba</taxon>
        <taxon>Euglenozoa</taxon>
        <taxon>Kinetoplastea</taxon>
        <taxon>Metakinetoplastina</taxon>
        <taxon>Trypanosomatida</taxon>
        <taxon>Trypanosomatidae</taxon>
        <taxon>Trypanosoma</taxon>
        <taxon>Schizotrypanum</taxon>
    </lineage>
</organism>
<dbReference type="VEuPathDB" id="TriTrypDB:Tc_MARK_1736"/>
<evidence type="ECO:0000256" key="5">
    <source>
        <dbReference type="SAM" id="Phobius"/>
    </source>
</evidence>
<feature type="transmembrane region" description="Helical" evidence="5">
    <location>
        <begin position="273"/>
        <end position="297"/>
    </location>
</feature>
<dbReference type="EMBL" id="PRFC01000098">
    <property type="protein sequence ID" value="PWV07726.1"/>
    <property type="molecule type" value="Genomic_DNA"/>
</dbReference>
<feature type="transmembrane region" description="Helical" evidence="5">
    <location>
        <begin position="214"/>
        <end position="231"/>
    </location>
</feature>
<evidence type="ECO:0000256" key="4">
    <source>
        <dbReference type="ARBA" id="ARBA00023136"/>
    </source>
</evidence>
<dbReference type="InterPro" id="IPR013057">
    <property type="entry name" value="AA_transpt_TM"/>
</dbReference>
<dbReference type="VEuPathDB" id="TriTrypDB:ECC02_004051"/>
<keyword evidence="2 5" id="KW-0812">Transmembrane</keyword>
<dbReference type="GO" id="GO:0016020">
    <property type="term" value="C:membrane"/>
    <property type="evidence" value="ECO:0007669"/>
    <property type="project" value="UniProtKB-SubCell"/>
</dbReference>
<protein>
    <submittedName>
        <fullName evidence="7">Putative amino acid transporter</fullName>
    </submittedName>
</protein>
<comment type="subcellular location">
    <subcellularLocation>
        <location evidence="1">Membrane</location>
        <topology evidence="1">Multi-pass membrane protein</topology>
    </subcellularLocation>
</comment>
<dbReference type="VEuPathDB" id="TriTrypDB:TcG_04356"/>
<evidence type="ECO:0000256" key="3">
    <source>
        <dbReference type="ARBA" id="ARBA00022989"/>
    </source>
</evidence>
<dbReference type="VEuPathDB" id="TriTrypDB:TCSYLVIO_003003"/>
<dbReference type="GO" id="GO:0005737">
    <property type="term" value="C:cytoplasm"/>
    <property type="evidence" value="ECO:0007669"/>
    <property type="project" value="TreeGrafter"/>
</dbReference>
<feature type="transmembrane region" description="Helical" evidence="5">
    <location>
        <begin position="167"/>
        <end position="194"/>
    </location>
</feature>
<dbReference type="Proteomes" id="UP000246078">
    <property type="component" value="Unassembled WGS sequence"/>
</dbReference>
<dbReference type="VEuPathDB" id="TriTrypDB:TcBrA4_0126520"/>
<accession>A0A2V2WGI0</accession>
<sequence length="343" mass="37529">MSPSLPVVVSVADGVAESSGFYDEVFFTEQEPANTDETTCENLVKTTRVTSTLSPAEQRIQELNAMRAERVARRRNPDNIFLKAMHVVMPYGGILSSAFNLASSTLGAGIVALPAAFKMSGIAMSILYLFIVASMAVYSFVLLTVVGERTGLRSYEKVTRLLLGRGADYLLAVLMWILCFGGDVTYVISMLGIIKGFVNNAESTPEFLKTLPGNRLLTSIVWLFFMLPLCLPKEINSLRIVSTIAVFFIVFFAICIVVHAAQNGLKNGIRDDIVYIQSGNQAITGLSIYLFAYVSQVNCYEVYEELYKPSVGRMTKSAALGTSLCTVLYLLPVCLGTWNLAPP</sequence>
<reference evidence="7 8" key="1">
    <citation type="journal article" date="2018" name="Microb. Genom.">
        <title>Expanding an expanded genome: long-read sequencing of Trypanosoma cruzi.</title>
        <authorList>
            <person name="Berna L."/>
            <person name="Rodriguez M."/>
            <person name="Chiribao M.L."/>
            <person name="Parodi-Talice A."/>
            <person name="Pita S."/>
            <person name="Rijo G."/>
            <person name="Alvarez-Valin F."/>
            <person name="Robello C."/>
        </authorList>
    </citation>
    <scope>NUCLEOTIDE SEQUENCE [LARGE SCALE GENOMIC DNA]</scope>
    <source>
        <strain evidence="7 8">TCC</strain>
    </source>
</reference>
<dbReference type="PANTHER" id="PTHR22950:SF301">
    <property type="entry name" value="ACID TRANSPORTER, PUTATIVE-RELATED"/>
    <property type="match status" value="1"/>
</dbReference>
<feature type="transmembrane region" description="Helical" evidence="5">
    <location>
        <begin position="238"/>
        <end position="261"/>
    </location>
</feature>
<feature type="transmembrane region" description="Helical" evidence="5">
    <location>
        <begin position="122"/>
        <end position="146"/>
    </location>
</feature>
<dbReference type="GO" id="GO:0015179">
    <property type="term" value="F:L-amino acid transmembrane transporter activity"/>
    <property type="evidence" value="ECO:0007669"/>
    <property type="project" value="TreeGrafter"/>
</dbReference>
<evidence type="ECO:0000313" key="8">
    <source>
        <dbReference type="Proteomes" id="UP000246078"/>
    </source>
</evidence>
<keyword evidence="3 5" id="KW-1133">Transmembrane helix</keyword>
<dbReference type="AlphaFoldDB" id="A0A2V2WGI0"/>
<feature type="domain" description="Amino acid transporter transmembrane" evidence="6">
    <location>
        <begin position="93"/>
        <end position="336"/>
    </location>
</feature>
<proteinExistence type="predicted"/>
<dbReference type="VEuPathDB" id="TriTrypDB:BCY84_21590"/>